<protein>
    <submittedName>
        <fullName evidence="1">Uncharacterized protein</fullName>
    </submittedName>
</protein>
<keyword evidence="2" id="KW-1185">Reference proteome</keyword>
<evidence type="ECO:0000313" key="1">
    <source>
        <dbReference type="EMBL" id="KAJ8870996.1"/>
    </source>
</evidence>
<evidence type="ECO:0000313" key="2">
    <source>
        <dbReference type="Proteomes" id="UP001159363"/>
    </source>
</evidence>
<dbReference type="Proteomes" id="UP001159363">
    <property type="component" value="Chromosome 11"/>
</dbReference>
<name>A0ABQ9GF27_9NEOP</name>
<proteinExistence type="predicted"/>
<organism evidence="1 2">
    <name type="scientific">Dryococelus australis</name>
    <dbReference type="NCBI Taxonomy" id="614101"/>
    <lineage>
        <taxon>Eukaryota</taxon>
        <taxon>Metazoa</taxon>
        <taxon>Ecdysozoa</taxon>
        <taxon>Arthropoda</taxon>
        <taxon>Hexapoda</taxon>
        <taxon>Insecta</taxon>
        <taxon>Pterygota</taxon>
        <taxon>Neoptera</taxon>
        <taxon>Polyneoptera</taxon>
        <taxon>Phasmatodea</taxon>
        <taxon>Verophasmatodea</taxon>
        <taxon>Anareolatae</taxon>
        <taxon>Phasmatidae</taxon>
        <taxon>Eurycanthinae</taxon>
        <taxon>Dryococelus</taxon>
    </lineage>
</organism>
<gene>
    <name evidence="1" type="ORF">PR048_027299</name>
</gene>
<comment type="caution">
    <text evidence="1">The sequence shown here is derived from an EMBL/GenBank/DDBJ whole genome shotgun (WGS) entry which is preliminary data.</text>
</comment>
<reference evidence="1 2" key="1">
    <citation type="submission" date="2023-02" db="EMBL/GenBank/DDBJ databases">
        <title>LHISI_Scaffold_Assembly.</title>
        <authorList>
            <person name="Stuart O.P."/>
            <person name="Cleave R."/>
            <person name="Magrath M.J.L."/>
            <person name="Mikheyev A.S."/>
        </authorList>
    </citation>
    <scope>NUCLEOTIDE SEQUENCE [LARGE SCALE GENOMIC DNA]</scope>
    <source>
        <strain evidence="1">Daus_M_001</strain>
        <tissue evidence="1">Leg muscle</tissue>
    </source>
</reference>
<accession>A0ABQ9GF27</accession>
<sequence length="1152" mass="127155">MSRRNGLRPETHLGPLHTQDLRLSCKGLRGLSGLPARLPPRRSGFNPRLDHSGFSHVGIVRDDAVGRRIFSGIGCSRGTLCCVLPRSPRSKANIRHGVSIFELSAAQTIASVQSLRYLFRVAGSTRFTPKSYVYSNMSCFAAAAAAPVRCKFCHEGHLVFLDNFPLREYLNPLISYYPKYTRGGKRENLAVLINKVMRADEGEVRCVWSSAGTQELDFTVLCILEPAPFLHWLPPRCEVTPFLTELYVIGAHSCEVFIYWHRVSANQMSHQQPKGAPRAKCFLNLSWVLTLRSTDLGFAQPGEPGSNPGRIAPEFPHVRIVKCDTSGQRVLSRISRFVHSFVPALLHTYHTSPSSALTTLLIRAAHSPFDLDLSELSYSGSEHPCLAADTSDARGFISSTHEIVSELTCFPVQLTEKIREFSDLQAGLYSLMNKYADINCTLDAAVTVEGDDWTRWLREIGGGYPGCAVAGVAWGALNGDLCTSHRRRGLAGRIWRAGDCRQRSTPSGGRLVPFDRASVASRDRLAREVLTTSARRTASYTSNSRGNGVKSRLQGNKIQHSISPVLTLPSPWRNRVRFPSRFRIFACGNRDGRCRWSAGFLGDLPFPRPFHSGAASYSPHFTLIDHQDSLCSGALKPIHHQTSRIYILFTVKCALSKTPPLPQNRNPGQPRRQADYVAAGDDIFCSLFTLHPGCRGLRHWTGACVGSSWPAAMARRARGEGDDVSPPSQEVVNLPGIAGALRGRKAWTDSGHYLRTSAEHCLRLQHLPYRAVHGNLTYLRGHQRVKPDSPQRTAQDISARNLTYLRGHQCVKPSGVVFEFGTHLLNGYSVASNVLSGIGKFRGLNDLLAGLHSLAYTRASDVSRFEAPVLLAGPVTNDGHALLLSHSHCPSGGGCVSRNKFPTKDKLNTTDSTRHPACFHGKCHVMDLRGNGDLERGEKNVLRGYQPYRLMKSQNFVVPESAFGCKEIPLLIGLHVIRAHHGEVFVHWRRATQGVSNKLWSNDKRSSGERASGTACLPPRRTWFNPRPVHSGFAFSGNRAGRCRWSAGFLGDIPFSPLFHYGSAPYSPRFTLIGSQDFAVESRQNLFTQHIGTPFAKQCLVSFFSGDSSTNREFMAAHSSQSDTRAIVPMASCSQSENGDAHIKGNTEPFRI</sequence>
<dbReference type="EMBL" id="JARBHB010000012">
    <property type="protein sequence ID" value="KAJ8870996.1"/>
    <property type="molecule type" value="Genomic_DNA"/>
</dbReference>